<dbReference type="GO" id="GO:0043137">
    <property type="term" value="P:DNA replication, removal of RNA primer"/>
    <property type="evidence" value="ECO:0007669"/>
    <property type="project" value="TreeGrafter"/>
</dbReference>
<comment type="cofactor">
    <cofactor evidence="2">
        <name>Mg(2+)</name>
        <dbReference type="ChEBI" id="CHEBI:18420"/>
    </cofactor>
</comment>
<dbReference type="PROSITE" id="PS51975">
    <property type="entry name" value="RNASE_H_2"/>
    <property type="match status" value="1"/>
</dbReference>
<keyword evidence="11" id="KW-0464">Manganese</keyword>
<keyword evidence="9 12" id="KW-0255">Endonuclease</keyword>
<dbReference type="GO" id="GO:0003723">
    <property type="term" value="F:RNA binding"/>
    <property type="evidence" value="ECO:0007669"/>
    <property type="project" value="UniProtKB-UniRule"/>
</dbReference>
<dbReference type="PANTHER" id="PTHR10954">
    <property type="entry name" value="RIBONUCLEASE H2 SUBUNIT A"/>
    <property type="match status" value="1"/>
</dbReference>
<dbReference type="GO" id="GO:0004523">
    <property type="term" value="F:RNA-DNA hybrid ribonuclease activity"/>
    <property type="evidence" value="ECO:0007669"/>
    <property type="project" value="UniProtKB-UniRule"/>
</dbReference>
<evidence type="ECO:0000313" key="15">
    <source>
        <dbReference type="EMBL" id="OZG65834.1"/>
    </source>
</evidence>
<evidence type="ECO:0000256" key="6">
    <source>
        <dbReference type="ARBA" id="ARBA00022490"/>
    </source>
</evidence>
<evidence type="ECO:0000256" key="4">
    <source>
        <dbReference type="ARBA" id="ARBA00004496"/>
    </source>
</evidence>
<evidence type="ECO:0000256" key="1">
    <source>
        <dbReference type="ARBA" id="ARBA00000077"/>
    </source>
</evidence>
<evidence type="ECO:0000256" key="13">
    <source>
        <dbReference type="RuleBase" id="RU003515"/>
    </source>
</evidence>
<keyword evidence="16" id="KW-1185">Reference proteome</keyword>
<comment type="catalytic activity">
    <reaction evidence="1 12 13">
        <text>Endonucleolytic cleavage to 5'-phosphomonoester.</text>
        <dbReference type="EC" id="3.1.26.4"/>
    </reaction>
</comment>
<protein>
    <recommendedName>
        <fullName evidence="13">Ribonuclease</fullName>
        <ecNumber evidence="13">3.1.26.4</ecNumber>
    </recommendedName>
</protein>
<evidence type="ECO:0000256" key="5">
    <source>
        <dbReference type="ARBA" id="ARBA00007383"/>
    </source>
</evidence>
<comment type="caution">
    <text evidence="15">The sequence shown here is derived from an EMBL/GenBank/DDBJ whole genome shotgun (WGS) entry which is preliminary data.</text>
</comment>
<comment type="subcellular location">
    <subcellularLocation>
        <location evidence="4">Cytoplasm</location>
    </subcellularLocation>
</comment>
<dbReference type="GO" id="GO:0006298">
    <property type="term" value="P:mismatch repair"/>
    <property type="evidence" value="ECO:0007669"/>
    <property type="project" value="TreeGrafter"/>
</dbReference>
<dbReference type="InterPro" id="IPR022898">
    <property type="entry name" value="RNase_HII"/>
</dbReference>
<dbReference type="GO" id="GO:0032299">
    <property type="term" value="C:ribonuclease H2 complex"/>
    <property type="evidence" value="ECO:0007669"/>
    <property type="project" value="TreeGrafter"/>
</dbReference>
<gene>
    <name evidence="15" type="ORF">BAQU_1572</name>
</gene>
<evidence type="ECO:0000256" key="9">
    <source>
        <dbReference type="ARBA" id="ARBA00022759"/>
    </source>
</evidence>
<evidence type="ECO:0000256" key="8">
    <source>
        <dbReference type="ARBA" id="ARBA00022723"/>
    </source>
</evidence>
<evidence type="ECO:0000256" key="2">
    <source>
        <dbReference type="ARBA" id="ARBA00001946"/>
    </source>
</evidence>
<dbReference type="CDD" id="cd07182">
    <property type="entry name" value="RNase_HII_bacteria_HII_like"/>
    <property type="match status" value="1"/>
</dbReference>
<dbReference type="GeneID" id="98296236"/>
<dbReference type="InterPro" id="IPR012337">
    <property type="entry name" value="RNaseH-like_sf"/>
</dbReference>
<keyword evidence="6" id="KW-0963">Cytoplasm</keyword>
<evidence type="ECO:0000313" key="16">
    <source>
        <dbReference type="Proteomes" id="UP000216451"/>
    </source>
</evidence>
<name>A0A261G316_9BIFI</name>
<organism evidence="15 16">
    <name type="scientific">Bifidobacterium aquikefiri</name>
    <dbReference type="NCBI Taxonomy" id="1653207"/>
    <lineage>
        <taxon>Bacteria</taxon>
        <taxon>Bacillati</taxon>
        <taxon>Actinomycetota</taxon>
        <taxon>Actinomycetes</taxon>
        <taxon>Bifidobacteriales</taxon>
        <taxon>Bifidobacteriaceae</taxon>
        <taxon>Bifidobacterium</taxon>
    </lineage>
</organism>
<dbReference type="InterPro" id="IPR036397">
    <property type="entry name" value="RNaseH_sf"/>
</dbReference>
<reference evidence="15 16" key="1">
    <citation type="journal article" date="2017" name="BMC Genomics">
        <title>Comparative genomic and phylogenomic analyses of the Bifidobacteriaceae family.</title>
        <authorList>
            <person name="Lugli G.A."/>
            <person name="Milani C."/>
            <person name="Turroni F."/>
            <person name="Duranti S."/>
            <person name="Mancabelli L."/>
            <person name="Mangifesta M."/>
            <person name="Ferrario C."/>
            <person name="Modesto M."/>
            <person name="Mattarelli P."/>
            <person name="Jiri K."/>
            <person name="van Sinderen D."/>
            <person name="Ventura M."/>
        </authorList>
    </citation>
    <scope>NUCLEOTIDE SEQUENCE [LARGE SCALE GENOMIC DNA]</scope>
    <source>
        <strain evidence="15 16">LMG 28769</strain>
    </source>
</reference>
<dbReference type="InterPro" id="IPR024567">
    <property type="entry name" value="RNase_HII/HIII_dom"/>
</dbReference>
<feature type="binding site" evidence="12">
    <location>
        <position position="37"/>
    </location>
    <ligand>
        <name>a divalent metal cation</name>
        <dbReference type="ChEBI" id="CHEBI:60240"/>
    </ligand>
</feature>
<evidence type="ECO:0000259" key="14">
    <source>
        <dbReference type="PROSITE" id="PS51975"/>
    </source>
</evidence>
<feature type="binding site" evidence="12">
    <location>
        <position position="36"/>
    </location>
    <ligand>
        <name>a divalent metal cation</name>
        <dbReference type="ChEBI" id="CHEBI:60240"/>
    </ligand>
</feature>
<dbReference type="GO" id="GO:0005737">
    <property type="term" value="C:cytoplasm"/>
    <property type="evidence" value="ECO:0007669"/>
    <property type="project" value="UniProtKB-SubCell"/>
</dbReference>
<comment type="function">
    <text evidence="3 13">Endonuclease that specifically degrades the RNA of RNA-DNA hybrids.</text>
</comment>
<proteinExistence type="inferred from homology"/>
<dbReference type="EC" id="3.1.26.4" evidence="13"/>
<comment type="cofactor">
    <cofactor evidence="12">
        <name>Mn(2+)</name>
        <dbReference type="ChEBI" id="CHEBI:29035"/>
    </cofactor>
    <cofactor evidence="12">
        <name>Mg(2+)</name>
        <dbReference type="ChEBI" id="CHEBI:18420"/>
    </cofactor>
    <text evidence="12">Manganese or magnesium. Binds 1 divalent metal ion per monomer in the absence of substrate. May bind a second metal ion after substrate binding.</text>
</comment>
<dbReference type="GO" id="GO:0046872">
    <property type="term" value="F:metal ion binding"/>
    <property type="evidence" value="ECO:0007669"/>
    <property type="project" value="UniProtKB-KW"/>
</dbReference>
<dbReference type="RefSeq" id="WP_169713290.1">
    <property type="nucleotide sequence ID" value="NZ_CALENZ010000042.1"/>
</dbReference>
<evidence type="ECO:0000256" key="11">
    <source>
        <dbReference type="ARBA" id="ARBA00023211"/>
    </source>
</evidence>
<keyword evidence="10 12" id="KW-0378">Hydrolase</keyword>
<dbReference type="InterPro" id="IPR001352">
    <property type="entry name" value="RNase_HII/HIII"/>
</dbReference>
<keyword evidence="7 12" id="KW-0540">Nuclease</keyword>
<evidence type="ECO:0000256" key="10">
    <source>
        <dbReference type="ARBA" id="ARBA00022801"/>
    </source>
</evidence>
<feature type="domain" description="RNase H type-2" evidence="14">
    <location>
        <begin position="30"/>
        <end position="272"/>
    </location>
</feature>
<sequence>MSLKDSTIQTTIHAVPTLKMEQAIIAQGFDLIIGLDEVGRGSLAGPVMVGAAALRSHSVQDHNVPTGLADSKMLTPHRRESLIDPLQTWSDAWSVGSASNHEIDQSGISHALGLAALRAISAIEDSCDVQAMRHEQNATEIVQENQTAHLAPANQVSQPFSTLPRQTTVAVILDGPFDYITKALHAFDTPDVSIIPTVFTKIRADASCATVAAASVLAKVRRDALMTQLSQTHPEYQPFHWERNKGYGSAAHRAAIRQYGPSDLHRISWHLE</sequence>
<dbReference type="Proteomes" id="UP000216451">
    <property type="component" value="Unassembled WGS sequence"/>
</dbReference>
<evidence type="ECO:0000256" key="12">
    <source>
        <dbReference type="PROSITE-ProRule" id="PRU01319"/>
    </source>
</evidence>
<accession>A0A261G316</accession>
<dbReference type="Gene3D" id="3.30.420.10">
    <property type="entry name" value="Ribonuclease H-like superfamily/Ribonuclease H"/>
    <property type="match status" value="1"/>
</dbReference>
<dbReference type="AlphaFoldDB" id="A0A261G316"/>
<feature type="binding site" evidence="12">
    <location>
        <position position="174"/>
    </location>
    <ligand>
        <name>a divalent metal cation</name>
        <dbReference type="ChEBI" id="CHEBI:60240"/>
    </ligand>
</feature>
<dbReference type="PANTHER" id="PTHR10954:SF18">
    <property type="entry name" value="RIBONUCLEASE HII"/>
    <property type="match status" value="1"/>
</dbReference>
<keyword evidence="8 12" id="KW-0479">Metal-binding</keyword>
<dbReference type="NCBIfam" id="NF000595">
    <property type="entry name" value="PRK00015.1-3"/>
    <property type="match status" value="1"/>
</dbReference>
<dbReference type="SUPFAM" id="SSF53098">
    <property type="entry name" value="Ribonuclease H-like"/>
    <property type="match status" value="1"/>
</dbReference>
<evidence type="ECO:0000256" key="7">
    <source>
        <dbReference type="ARBA" id="ARBA00022722"/>
    </source>
</evidence>
<dbReference type="EMBL" id="MWXA01000007">
    <property type="protein sequence ID" value="OZG65834.1"/>
    <property type="molecule type" value="Genomic_DNA"/>
</dbReference>
<comment type="similarity">
    <text evidence="5 13">Belongs to the RNase HII family.</text>
</comment>
<dbReference type="Pfam" id="PF01351">
    <property type="entry name" value="RNase_HII"/>
    <property type="match status" value="1"/>
</dbReference>
<evidence type="ECO:0000256" key="3">
    <source>
        <dbReference type="ARBA" id="ARBA00004065"/>
    </source>
</evidence>